<dbReference type="PANTHER" id="PTHR30086">
    <property type="entry name" value="ARGININE EXPORTER PROTEIN ARGO"/>
    <property type="match status" value="1"/>
</dbReference>
<dbReference type="Pfam" id="PF01810">
    <property type="entry name" value="LysE"/>
    <property type="match status" value="1"/>
</dbReference>
<dbReference type="AlphaFoldDB" id="A0A2S0MTS1"/>
<dbReference type="KEGG" id="thas:C6Y53_17135"/>
<dbReference type="Proteomes" id="UP000237655">
    <property type="component" value="Chromosome"/>
</dbReference>
<protein>
    <submittedName>
        <fullName evidence="7">LysE family translocator</fullName>
    </submittedName>
</protein>
<dbReference type="GO" id="GO:0015171">
    <property type="term" value="F:amino acid transmembrane transporter activity"/>
    <property type="evidence" value="ECO:0007669"/>
    <property type="project" value="TreeGrafter"/>
</dbReference>
<evidence type="ECO:0000256" key="2">
    <source>
        <dbReference type="ARBA" id="ARBA00022475"/>
    </source>
</evidence>
<evidence type="ECO:0000256" key="1">
    <source>
        <dbReference type="ARBA" id="ARBA00004651"/>
    </source>
</evidence>
<evidence type="ECO:0000313" key="8">
    <source>
        <dbReference type="Proteomes" id="UP000237655"/>
    </source>
</evidence>
<dbReference type="EMBL" id="CP027665">
    <property type="protein sequence ID" value="AVO39262.1"/>
    <property type="molecule type" value="Genomic_DNA"/>
</dbReference>
<feature type="transmembrane region" description="Helical" evidence="6">
    <location>
        <begin position="146"/>
        <end position="168"/>
    </location>
</feature>
<keyword evidence="8" id="KW-1185">Reference proteome</keyword>
<dbReference type="InterPro" id="IPR001123">
    <property type="entry name" value="LeuE-type"/>
</dbReference>
<feature type="transmembrane region" description="Helical" evidence="6">
    <location>
        <begin position="112"/>
        <end position="134"/>
    </location>
</feature>
<keyword evidence="4 6" id="KW-1133">Transmembrane helix</keyword>
<dbReference type="RefSeq" id="WP_106473572.1">
    <property type="nucleotide sequence ID" value="NZ_CP027665.1"/>
</dbReference>
<accession>A0A2S0MTS1</accession>
<organism evidence="7 8">
    <name type="scientific">Pukyongiella litopenaei</name>
    <dbReference type="NCBI Taxonomy" id="2605946"/>
    <lineage>
        <taxon>Bacteria</taxon>
        <taxon>Pseudomonadati</taxon>
        <taxon>Pseudomonadota</taxon>
        <taxon>Alphaproteobacteria</taxon>
        <taxon>Rhodobacterales</taxon>
        <taxon>Paracoccaceae</taxon>
        <taxon>Pukyongiella</taxon>
    </lineage>
</organism>
<keyword evidence="2" id="KW-1003">Cell membrane</keyword>
<dbReference type="PANTHER" id="PTHR30086:SF20">
    <property type="entry name" value="ARGININE EXPORTER PROTEIN ARGO-RELATED"/>
    <property type="match status" value="1"/>
</dbReference>
<dbReference type="GO" id="GO:0005886">
    <property type="term" value="C:plasma membrane"/>
    <property type="evidence" value="ECO:0007669"/>
    <property type="project" value="UniProtKB-SubCell"/>
</dbReference>
<comment type="subcellular location">
    <subcellularLocation>
        <location evidence="1">Cell membrane</location>
        <topology evidence="1">Multi-pass membrane protein</topology>
    </subcellularLocation>
</comment>
<evidence type="ECO:0000256" key="4">
    <source>
        <dbReference type="ARBA" id="ARBA00022989"/>
    </source>
</evidence>
<reference evidence="8" key="1">
    <citation type="submission" date="2018-03" db="EMBL/GenBank/DDBJ databases">
        <title>Genomic analysis of the strain SH-1 isolated from shrimp intestine.</title>
        <authorList>
            <person name="Kim Y.-S."/>
            <person name="Kim S.-E."/>
            <person name="Kim K.-H."/>
        </authorList>
    </citation>
    <scope>NUCLEOTIDE SEQUENCE [LARGE SCALE GENOMIC DNA]</scope>
    <source>
        <strain evidence="8">SH-1</strain>
    </source>
</reference>
<keyword evidence="5 6" id="KW-0472">Membrane</keyword>
<sequence length="200" mass="20755">MDPAQLVAFNAVLLAAMASPGPALLLALRTSLVQGPRAGIATGAGLALIAAAWTGAGLLGLDIVFALFPWAYAAIKTAGALYLIWLAVSMWRNARNPLPATPPNRGHAFRTGILVNLGNPKSVLFASAVLAVIFPPDLTLADKGFIVLNHLCVELIAYTGLALLLTTGPARRAWLGARTGLDRVAAAVLGALGLRLLLEH</sequence>
<evidence type="ECO:0000313" key="7">
    <source>
        <dbReference type="EMBL" id="AVO39262.1"/>
    </source>
</evidence>
<proteinExistence type="predicted"/>
<feature type="transmembrane region" description="Helical" evidence="6">
    <location>
        <begin position="6"/>
        <end position="28"/>
    </location>
</feature>
<evidence type="ECO:0000256" key="6">
    <source>
        <dbReference type="SAM" id="Phobius"/>
    </source>
</evidence>
<feature type="transmembrane region" description="Helical" evidence="6">
    <location>
        <begin position="40"/>
        <end position="61"/>
    </location>
</feature>
<name>A0A2S0MTS1_9RHOB</name>
<keyword evidence="3 6" id="KW-0812">Transmembrane</keyword>
<evidence type="ECO:0000256" key="3">
    <source>
        <dbReference type="ARBA" id="ARBA00022692"/>
    </source>
</evidence>
<gene>
    <name evidence="7" type="ORF">C6Y53_17135</name>
</gene>
<evidence type="ECO:0000256" key="5">
    <source>
        <dbReference type="ARBA" id="ARBA00023136"/>
    </source>
</evidence>
<feature type="transmembrane region" description="Helical" evidence="6">
    <location>
        <begin position="67"/>
        <end position="91"/>
    </location>
</feature>